<protein>
    <submittedName>
        <fullName evidence="2">Uncharacterized protein</fullName>
    </submittedName>
</protein>
<dbReference type="GO" id="GO:0044874">
    <property type="term" value="P:lipoprotein localization to outer membrane"/>
    <property type="evidence" value="ECO:0007669"/>
    <property type="project" value="TreeGrafter"/>
</dbReference>
<keyword evidence="1" id="KW-0812">Transmembrane</keyword>
<evidence type="ECO:0000313" key="2">
    <source>
        <dbReference type="EMBL" id="PLC56181.1"/>
    </source>
</evidence>
<dbReference type="PANTHER" id="PTHR30489:SF0">
    <property type="entry name" value="LIPOPROTEIN-RELEASING SYSTEM TRANSMEMBRANE PROTEIN LOLE"/>
    <property type="match status" value="1"/>
</dbReference>
<dbReference type="EMBL" id="NPIB01000037">
    <property type="protein sequence ID" value="PLC56181.1"/>
    <property type="molecule type" value="Genomic_DNA"/>
</dbReference>
<feature type="transmembrane region" description="Helical" evidence="1">
    <location>
        <begin position="521"/>
        <end position="546"/>
    </location>
</feature>
<dbReference type="GO" id="GO:0098797">
    <property type="term" value="C:plasma membrane protein complex"/>
    <property type="evidence" value="ECO:0007669"/>
    <property type="project" value="TreeGrafter"/>
</dbReference>
<dbReference type="Proteomes" id="UP000234420">
    <property type="component" value="Unassembled WGS sequence"/>
</dbReference>
<comment type="caution">
    <text evidence="2">The sequence shown here is derived from an EMBL/GenBank/DDBJ whole genome shotgun (WGS) entry which is preliminary data.</text>
</comment>
<keyword evidence="1" id="KW-1133">Transmembrane helix</keyword>
<feature type="transmembrane region" description="Helical" evidence="1">
    <location>
        <begin position="21"/>
        <end position="43"/>
    </location>
</feature>
<organism evidence="2 3">
    <name type="scientific">Photobacterium carnosum</name>
    <dbReference type="NCBI Taxonomy" id="2023717"/>
    <lineage>
        <taxon>Bacteria</taxon>
        <taxon>Pseudomonadati</taxon>
        <taxon>Pseudomonadota</taxon>
        <taxon>Gammaproteobacteria</taxon>
        <taxon>Vibrionales</taxon>
        <taxon>Vibrionaceae</taxon>
        <taxon>Photobacterium</taxon>
    </lineage>
</organism>
<dbReference type="RefSeq" id="WP_101770303.1">
    <property type="nucleotide sequence ID" value="NZ_BPPU01000001.1"/>
</dbReference>
<dbReference type="AlphaFoldDB" id="A0A2N4UMB8"/>
<evidence type="ECO:0000313" key="3">
    <source>
        <dbReference type="Proteomes" id="UP000234420"/>
    </source>
</evidence>
<proteinExistence type="predicted"/>
<feature type="transmembrane region" description="Helical" evidence="1">
    <location>
        <begin position="476"/>
        <end position="500"/>
    </location>
</feature>
<keyword evidence="1" id="KW-0472">Membrane</keyword>
<keyword evidence="3" id="KW-1185">Reference proteome</keyword>
<name>A0A2N4UMB8_9GAMM</name>
<feature type="transmembrane region" description="Helical" evidence="1">
    <location>
        <begin position="572"/>
        <end position="594"/>
    </location>
</feature>
<dbReference type="InterPro" id="IPR051447">
    <property type="entry name" value="Lipoprotein-release_system"/>
</dbReference>
<gene>
    <name evidence="2" type="ORF">CIK00_19875</name>
</gene>
<accession>A0A2N4UMB8</accession>
<sequence length="605" mass="68667">MLKDYLYITILAFRDISHERILSLCMVCSLGAIFTPIIILLGLQQGIIGNMLDTLESDPASRLVRPKFMSQSPIPLDMLEVIRQSGIAFIPSETSHLLLDVKGLHDSINVVPSSKQDPFVIQSNPIGIGDDIQWVVISEPLSKKVGKFKGDKLTLLLRRTTNANYPEEVPMDFTIVGVLDSEMMPDVKIYLPVAVFNDIYHWRKGYEISDLGLMGNRENNFHPEYDGVITGFSFKKPKDEDFRQMLAGRLPFSSMPKVYTELMSTQKNSDWRLWQTVNNTITASDIQVLNNALLNYGYDPQLVPYIKDIELELNKLDISKKWQIYMLPEMLSPRWDEDSKPILYISNEDRSFSGEQQLLLKTGVKENKTTIPVFLEVSEKVPSGYIVASHYFSGLLRTAERLGANYNRDQHAFSLSGTEQVRYFRVYSESIEQLDALVQTVKHVGDDLGLNALKEPVSRLYEVQKIRTLSDYMKKIYFLIATISGVSTVFAVSASVYATVQRRRKDLAYLNMLGVDKSTIIFFPFIKSMILISIGLVISFMAYWIFGVLASHWFVDLLGETESLTRLKVDHILSLIVIILSLGGISSLLAGGFINRMDSQRYIHE</sequence>
<dbReference type="PANTHER" id="PTHR30489">
    <property type="entry name" value="LIPOPROTEIN-RELEASING SYSTEM TRANSMEMBRANE PROTEIN LOLE"/>
    <property type="match status" value="1"/>
</dbReference>
<evidence type="ECO:0000256" key="1">
    <source>
        <dbReference type="SAM" id="Phobius"/>
    </source>
</evidence>
<reference evidence="2 3" key="1">
    <citation type="journal article" date="2018" name="Syst. Appl. Microbiol.">
        <title>Photobacterium carnosum sp. nov., isolated from spoiled modified atmosphere packaged poultry meat.</title>
        <authorList>
            <person name="Hilgarth M."/>
            <person name="Fuertes S."/>
            <person name="Ehrmann M."/>
            <person name="Vogel R.F."/>
        </authorList>
    </citation>
    <scope>NUCLEOTIDE SEQUENCE [LARGE SCALE GENOMIC DNA]</scope>
    <source>
        <strain evidence="2 3">TMW 2.2021</strain>
    </source>
</reference>